<sequence>MNSVIKFFISYKKDFLYLLAFLIGILIMLWAPFQYHYLAFLCLLIVQTVNTILEHFERKKKKRSDK</sequence>
<evidence type="ECO:0000313" key="2">
    <source>
        <dbReference type="EMBL" id="EST10650.1"/>
    </source>
</evidence>
<evidence type="ECO:0000313" key="3">
    <source>
        <dbReference type="Proteomes" id="UP000018296"/>
    </source>
</evidence>
<protein>
    <submittedName>
        <fullName evidence="2">Uncharacterized protein</fullName>
    </submittedName>
</protein>
<dbReference type="Proteomes" id="UP000018296">
    <property type="component" value="Unassembled WGS sequence"/>
</dbReference>
<dbReference type="STRING" id="1395513.P343_16050"/>
<evidence type="ECO:0000256" key="1">
    <source>
        <dbReference type="SAM" id="Phobius"/>
    </source>
</evidence>
<comment type="caution">
    <text evidence="2">The sequence shown here is derived from an EMBL/GenBank/DDBJ whole genome shotgun (WGS) entry which is preliminary data.</text>
</comment>
<reference evidence="2 3" key="1">
    <citation type="journal article" date="2013" name="Genome Announc.">
        <title>Genome Sequence of Sporolactobacillus laevolacticus DSM442, an Efficient Polymer-Grade D-Lactate Producer from Agricultural Waste Cottonseed as a Nitrogen Source.</title>
        <authorList>
            <person name="Wang H."/>
            <person name="Wang L."/>
            <person name="Ju J."/>
            <person name="Yu B."/>
            <person name="Ma Y."/>
        </authorList>
    </citation>
    <scope>NUCLEOTIDE SEQUENCE [LARGE SCALE GENOMIC DNA]</scope>
    <source>
        <strain evidence="2 3">DSM 442</strain>
    </source>
</reference>
<dbReference type="AlphaFoldDB" id="V6IUI8"/>
<feature type="transmembrane region" description="Helical" evidence="1">
    <location>
        <begin position="15"/>
        <end position="31"/>
    </location>
</feature>
<keyword evidence="1" id="KW-1133">Transmembrane helix</keyword>
<dbReference type="EMBL" id="AWTC01000020">
    <property type="protein sequence ID" value="EST10650.1"/>
    <property type="molecule type" value="Genomic_DNA"/>
</dbReference>
<proteinExistence type="predicted"/>
<keyword evidence="1" id="KW-0812">Transmembrane</keyword>
<name>V6IUI8_9BACL</name>
<accession>V6IUI8</accession>
<organism evidence="2 3">
    <name type="scientific">Sporolactobacillus laevolacticus DSM 442</name>
    <dbReference type="NCBI Taxonomy" id="1395513"/>
    <lineage>
        <taxon>Bacteria</taxon>
        <taxon>Bacillati</taxon>
        <taxon>Bacillota</taxon>
        <taxon>Bacilli</taxon>
        <taxon>Bacillales</taxon>
        <taxon>Sporolactobacillaceae</taxon>
        <taxon>Sporolactobacillus</taxon>
    </lineage>
</organism>
<gene>
    <name evidence="2" type="ORF">P343_16050</name>
</gene>
<keyword evidence="3" id="KW-1185">Reference proteome</keyword>
<keyword evidence="1" id="KW-0472">Membrane</keyword>
<feature type="transmembrane region" description="Helical" evidence="1">
    <location>
        <begin position="37"/>
        <end position="56"/>
    </location>
</feature>